<dbReference type="Gene3D" id="3.40.50.1820">
    <property type="entry name" value="alpha/beta hydrolase"/>
    <property type="match status" value="1"/>
</dbReference>
<dbReference type="EMBL" id="PVWP01000003">
    <property type="protein sequence ID" value="PSB38280.1"/>
    <property type="molecule type" value="Genomic_DNA"/>
</dbReference>
<comment type="caution">
    <text evidence="2">The sequence shown here is derived from an EMBL/GenBank/DDBJ whole genome shotgun (WGS) entry which is preliminary data.</text>
</comment>
<dbReference type="PANTHER" id="PTHR45856:SF24">
    <property type="entry name" value="FUNGAL LIPASE-LIKE DOMAIN-CONTAINING PROTEIN"/>
    <property type="match status" value="1"/>
</dbReference>
<gene>
    <name evidence="2" type="ORF">C7B81_06165</name>
</gene>
<accession>A0ABX5F995</accession>
<name>A0ABX5F995_9CHRO</name>
<dbReference type="PANTHER" id="PTHR45856">
    <property type="entry name" value="ALPHA/BETA-HYDROLASES SUPERFAMILY PROTEIN"/>
    <property type="match status" value="1"/>
</dbReference>
<evidence type="ECO:0000313" key="3">
    <source>
        <dbReference type="Proteomes" id="UP000238218"/>
    </source>
</evidence>
<dbReference type="Pfam" id="PF01764">
    <property type="entry name" value="Lipase_3"/>
    <property type="match status" value="1"/>
</dbReference>
<dbReference type="SUPFAM" id="SSF53474">
    <property type="entry name" value="alpha/beta-Hydrolases"/>
    <property type="match status" value="1"/>
</dbReference>
<protein>
    <submittedName>
        <fullName evidence="2">Lipase</fullName>
    </submittedName>
</protein>
<dbReference type="InterPro" id="IPR002921">
    <property type="entry name" value="Fungal_lipase-type"/>
</dbReference>
<dbReference type="Proteomes" id="UP000238218">
    <property type="component" value="Unassembled WGS sequence"/>
</dbReference>
<organism evidence="2 3">
    <name type="scientific">Aphanothece cf. minutissima CCALA 015</name>
    <dbReference type="NCBI Taxonomy" id="2107695"/>
    <lineage>
        <taxon>Bacteria</taxon>
        <taxon>Bacillati</taxon>
        <taxon>Cyanobacteriota</taxon>
        <taxon>Cyanophyceae</taxon>
        <taxon>Oscillatoriophycideae</taxon>
        <taxon>Chroococcales</taxon>
        <taxon>Aphanothecaceae</taxon>
        <taxon>Aphanothece</taxon>
    </lineage>
</organism>
<evidence type="ECO:0000259" key="1">
    <source>
        <dbReference type="Pfam" id="PF01764"/>
    </source>
</evidence>
<proteinExistence type="predicted"/>
<sequence length="353" mass="38242">MAGYFDDPTLIRQVPVLRAAYSDRTAWLLAEIARLVYEKLPAEIRIDELVLRILESARSQRGESVVRALVAAAIENGQTVDGVVVSALEKAGFELLEGIAVQGSEAILVRLNLPSGRGPDAMLVLAFRGTQVTSIHDISADLRAHLVAAPGGGRAHAGFLAAFDKVRAPLQAALARHPGAPLYITGHSLGGALALVATRYLGSDSTGATYTFGCPRAGDDAFFAPIRTPIYRIVNAADGVTRIPFGYSLLILLSLIRLIPINGTFRIAEFLRRNLFGYTHAGSVVFLSDAANLPDDQQIPFRDLKVVMSPDAFWRFCVVVRRFLLTRGKAVVADHCMGDYALKLQAHARRRNS</sequence>
<feature type="domain" description="Fungal lipase-type" evidence="1">
    <location>
        <begin position="124"/>
        <end position="245"/>
    </location>
</feature>
<evidence type="ECO:0000313" key="2">
    <source>
        <dbReference type="EMBL" id="PSB38280.1"/>
    </source>
</evidence>
<reference evidence="2 3" key="1">
    <citation type="submission" date="2018-02" db="EMBL/GenBank/DDBJ databases">
        <authorList>
            <person name="Moore K."/>
            <person name="Momper L."/>
        </authorList>
    </citation>
    <scope>NUCLEOTIDE SEQUENCE [LARGE SCALE GENOMIC DNA]</scope>
    <source>
        <strain evidence="2 3">CCALA 015</strain>
    </source>
</reference>
<keyword evidence="3" id="KW-1185">Reference proteome</keyword>
<reference evidence="2 3" key="2">
    <citation type="submission" date="2018-03" db="EMBL/GenBank/DDBJ databases">
        <title>The ancient ancestry and fast evolution of plastids.</title>
        <authorList>
            <person name="Moore K.R."/>
            <person name="Magnabosco C."/>
            <person name="Momper L."/>
            <person name="Gold D.A."/>
            <person name="Bosak T."/>
            <person name="Fournier G.P."/>
        </authorList>
    </citation>
    <scope>NUCLEOTIDE SEQUENCE [LARGE SCALE GENOMIC DNA]</scope>
    <source>
        <strain evidence="2 3">CCALA 015</strain>
    </source>
</reference>
<dbReference type="InterPro" id="IPR051218">
    <property type="entry name" value="Sec_MonoDiacylglyc_Lipase"/>
</dbReference>
<dbReference type="CDD" id="cd00519">
    <property type="entry name" value="Lipase_3"/>
    <property type="match status" value="1"/>
</dbReference>
<dbReference type="InterPro" id="IPR029058">
    <property type="entry name" value="AB_hydrolase_fold"/>
</dbReference>